<evidence type="ECO:0000256" key="12">
    <source>
        <dbReference type="PIRSR" id="PIRSR618044-1"/>
    </source>
</evidence>
<dbReference type="GO" id="GO:0008360">
    <property type="term" value="P:regulation of cell shape"/>
    <property type="evidence" value="ECO:0007669"/>
    <property type="project" value="UniProtKB-KW"/>
</dbReference>
<dbReference type="Proteomes" id="UP000679284">
    <property type="component" value="Chromosome"/>
</dbReference>
<evidence type="ECO:0000256" key="15">
    <source>
        <dbReference type="SAM" id="SignalP"/>
    </source>
</evidence>
<dbReference type="GO" id="GO:0071555">
    <property type="term" value="P:cell wall organization"/>
    <property type="evidence" value="ECO:0007669"/>
    <property type="project" value="UniProtKB-KW"/>
</dbReference>
<evidence type="ECO:0000313" key="17">
    <source>
        <dbReference type="EMBL" id="QUS34939.1"/>
    </source>
</evidence>
<dbReference type="PANTHER" id="PTHR21581">
    <property type="entry name" value="D-ALANYL-D-ALANINE CARBOXYPEPTIDASE"/>
    <property type="match status" value="1"/>
</dbReference>
<evidence type="ECO:0000256" key="3">
    <source>
        <dbReference type="ARBA" id="ARBA00012448"/>
    </source>
</evidence>
<feature type="domain" description="Peptidase S11 D-Ala-D-Ala carboxypeptidase A C-terminal" evidence="16">
    <location>
        <begin position="278"/>
        <end position="368"/>
    </location>
</feature>
<keyword evidence="7" id="KW-0378">Hydrolase</keyword>
<accession>A0A8J8MR65</accession>
<dbReference type="Gene3D" id="2.60.410.10">
    <property type="entry name" value="D-Ala-D-Ala carboxypeptidase, C-terminal domain"/>
    <property type="match status" value="1"/>
</dbReference>
<evidence type="ECO:0000313" key="18">
    <source>
        <dbReference type="Proteomes" id="UP000679284"/>
    </source>
</evidence>
<dbReference type="GO" id="GO:0006508">
    <property type="term" value="P:proteolysis"/>
    <property type="evidence" value="ECO:0007669"/>
    <property type="project" value="UniProtKB-KW"/>
</dbReference>
<feature type="binding site" evidence="13">
    <location>
        <position position="226"/>
    </location>
    <ligand>
        <name>substrate</name>
    </ligand>
</feature>
<keyword evidence="9" id="KW-0573">Peptidoglycan synthesis</keyword>
<dbReference type="UniPathway" id="UPA00219"/>
<evidence type="ECO:0000256" key="1">
    <source>
        <dbReference type="ARBA" id="ARBA00004752"/>
    </source>
</evidence>
<proteinExistence type="inferred from homology"/>
<dbReference type="SUPFAM" id="SSF56601">
    <property type="entry name" value="beta-lactamase/transpeptidase-like"/>
    <property type="match status" value="1"/>
</dbReference>
<evidence type="ECO:0000256" key="14">
    <source>
        <dbReference type="RuleBase" id="RU004016"/>
    </source>
</evidence>
<evidence type="ECO:0000256" key="2">
    <source>
        <dbReference type="ARBA" id="ARBA00007164"/>
    </source>
</evidence>
<organism evidence="17 18">
    <name type="scientific">Falsirhodobacter algicola</name>
    <dbReference type="NCBI Taxonomy" id="2692330"/>
    <lineage>
        <taxon>Bacteria</taxon>
        <taxon>Pseudomonadati</taxon>
        <taxon>Pseudomonadota</taxon>
        <taxon>Alphaproteobacteria</taxon>
        <taxon>Rhodobacterales</taxon>
        <taxon>Paracoccaceae</taxon>
        <taxon>Falsirhodobacter</taxon>
    </lineage>
</organism>
<dbReference type="InterPro" id="IPR012338">
    <property type="entry name" value="Beta-lactam/transpept-like"/>
</dbReference>
<keyword evidence="18" id="KW-1185">Reference proteome</keyword>
<evidence type="ECO:0000256" key="13">
    <source>
        <dbReference type="PIRSR" id="PIRSR618044-2"/>
    </source>
</evidence>
<keyword evidence="10" id="KW-0961">Cell wall biogenesis/degradation</keyword>
<comment type="pathway">
    <text evidence="1">Cell wall biogenesis; peptidoglycan biosynthesis.</text>
</comment>
<name>A0A8J8MR65_9RHOB</name>
<sequence length="400" mass="42965">MTTGTNAMKRLMLALLLTAVPALGHAFETSATSAWVYDITTKTVLLDKNAHTPEHPASMSKLMTLNMLFEALHDGRVTMQTTFPVSEKAWRMGGSKMFVKPSDRPTVEELIHGIIVNSGNDACVVVAEGLGGTEENFAQMMNERARQIGLTESHFANASGWPDPDHLMSMHDLGVLATRLITEFPELYSNFSVRQFDYENRVPANANNRNPLLALEAGDWKADGLKTGHTEESGYGLVGSAVSKTDGRRIVFVLNGMNSGADRATESESVANYAFRQFTQKTVLSEGQRVGQADVWMGQSDQVGLVAAEEVKLLVPVSAQDGIEAEVSYTGPVSAPIAAGQQLGEVVIHVPGLPDQRVPLVAESSVAKGGFGTRLSTAARVLAERFLARDPAAPAEQPAS</sequence>
<comment type="similarity">
    <text evidence="2 14">Belongs to the peptidase S11 family.</text>
</comment>
<dbReference type="EMBL" id="CP047289">
    <property type="protein sequence ID" value="QUS34939.1"/>
    <property type="molecule type" value="Genomic_DNA"/>
</dbReference>
<evidence type="ECO:0000256" key="7">
    <source>
        <dbReference type="ARBA" id="ARBA00022801"/>
    </source>
</evidence>
<keyword evidence="5" id="KW-0645">Protease</keyword>
<feature type="signal peptide" evidence="15">
    <location>
        <begin position="1"/>
        <end position="26"/>
    </location>
</feature>
<dbReference type="SMART" id="SM00936">
    <property type="entry name" value="PBP5_C"/>
    <property type="match status" value="1"/>
</dbReference>
<dbReference type="Gene3D" id="3.40.710.10">
    <property type="entry name" value="DD-peptidase/beta-lactamase superfamily"/>
    <property type="match status" value="1"/>
</dbReference>
<evidence type="ECO:0000256" key="8">
    <source>
        <dbReference type="ARBA" id="ARBA00022960"/>
    </source>
</evidence>
<evidence type="ECO:0000256" key="10">
    <source>
        <dbReference type="ARBA" id="ARBA00023316"/>
    </source>
</evidence>
<dbReference type="InterPro" id="IPR018044">
    <property type="entry name" value="Peptidase_S11"/>
</dbReference>
<dbReference type="GO" id="GO:0009252">
    <property type="term" value="P:peptidoglycan biosynthetic process"/>
    <property type="evidence" value="ECO:0007669"/>
    <property type="project" value="UniProtKB-UniPathway"/>
</dbReference>
<dbReference type="GO" id="GO:0009002">
    <property type="term" value="F:serine-type D-Ala-D-Ala carboxypeptidase activity"/>
    <property type="evidence" value="ECO:0007669"/>
    <property type="project" value="UniProtKB-EC"/>
</dbReference>
<protein>
    <recommendedName>
        <fullName evidence="3">serine-type D-Ala-D-Ala carboxypeptidase</fullName>
        <ecNumber evidence="3">3.4.16.4</ecNumber>
    </recommendedName>
</protein>
<dbReference type="InterPro" id="IPR037167">
    <property type="entry name" value="Peptidase_S11_C_sf"/>
</dbReference>
<reference evidence="17" key="1">
    <citation type="submission" date="2020-01" db="EMBL/GenBank/DDBJ databases">
        <authorList>
            <person name="Yang Y."/>
            <person name="Kwon Y.M."/>
        </authorList>
    </citation>
    <scope>NUCLEOTIDE SEQUENCE</scope>
    <source>
        <strain evidence="17">PG104</strain>
    </source>
</reference>
<gene>
    <name evidence="17" type="ORF">GR316_00815</name>
</gene>
<dbReference type="KEGG" id="fap:GR316_00815"/>
<feature type="chain" id="PRO_5035248364" description="serine-type D-Ala-D-Ala carboxypeptidase" evidence="15">
    <location>
        <begin position="27"/>
        <end position="400"/>
    </location>
</feature>
<evidence type="ECO:0000259" key="16">
    <source>
        <dbReference type="SMART" id="SM00936"/>
    </source>
</evidence>
<keyword evidence="8" id="KW-0133">Cell shape</keyword>
<feature type="active site" evidence="12">
    <location>
        <position position="118"/>
    </location>
</feature>
<evidence type="ECO:0000256" key="4">
    <source>
        <dbReference type="ARBA" id="ARBA00022645"/>
    </source>
</evidence>
<keyword evidence="4 17" id="KW-0121">Carboxypeptidase</keyword>
<dbReference type="InterPro" id="IPR001967">
    <property type="entry name" value="Peptidase_S11_N"/>
</dbReference>
<keyword evidence="6 15" id="KW-0732">Signal</keyword>
<evidence type="ECO:0000256" key="11">
    <source>
        <dbReference type="ARBA" id="ARBA00034000"/>
    </source>
</evidence>
<dbReference type="AlphaFoldDB" id="A0A8J8MR65"/>
<dbReference type="EC" id="3.4.16.4" evidence="3"/>
<dbReference type="PRINTS" id="PR00725">
    <property type="entry name" value="DADACBPTASE1"/>
</dbReference>
<evidence type="ECO:0000256" key="5">
    <source>
        <dbReference type="ARBA" id="ARBA00022670"/>
    </source>
</evidence>
<evidence type="ECO:0000256" key="6">
    <source>
        <dbReference type="ARBA" id="ARBA00022729"/>
    </source>
</evidence>
<feature type="active site" description="Acyl-ester intermediate" evidence="12">
    <location>
        <position position="58"/>
    </location>
</feature>
<comment type="catalytic activity">
    <reaction evidence="11">
        <text>Preferential cleavage: (Ac)2-L-Lys-D-Ala-|-D-Ala. Also transpeptidation of peptidyl-alanyl moieties that are N-acyl substituents of D-alanine.</text>
        <dbReference type="EC" id="3.4.16.4"/>
    </reaction>
</comment>
<dbReference type="Pfam" id="PF07943">
    <property type="entry name" value="PBP5_C"/>
    <property type="match status" value="1"/>
</dbReference>
<evidence type="ECO:0000256" key="9">
    <source>
        <dbReference type="ARBA" id="ARBA00022984"/>
    </source>
</evidence>
<dbReference type="InterPro" id="IPR012907">
    <property type="entry name" value="Peptidase_S11_C"/>
</dbReference>
<feature type="active site" description="Proton acceptor" evidence="12">
    <location>
        <position position="61"/>
    </location>
</feature>
<dbReference type="PANTHER" id="PTHR21581:SF6">
    <property type="entry name" value="TRAFFICKING PROTEIN PARTICLE COMPLEX SUBUNIT 12"/>
    <property type="match status" value="1"/>
</dbReference>
<dbReference type="Pfam" id="PF00768">
    <property type="entry name" value="Peptidase_S11"/>
    <property type="match status" value="1"/>
</dbReference>